<dbReference type="Proteomes" id="UP001305606">
    <property type="component" value="Chromosome"/>
</dbReference>
<feature type="region of interest" description="Disordered" evidence="1">
    <location>
        <begin position="291"/>
        <end position="357"/>
    </location>
</feature>
<accession>A0ABY9VBP5</accession>
<keyword evidence="3" id="KW-1185">Reference proteome</keyword>
<dbReference type="InterPro" id="IPR001646">
    <property type="entry name" value="5peptide_repeat"/>
</dbReference>
<feature type="compositionally biased region" description="Polar residues" evidence="1">
    <location>
        <begin position="291"/>
        <end position="301"/>
    </location>
</feature>
<name>A0ABY9VBP5_9ACTN</name>
<reference evidence="2 3" key="1">
    <citation type="submission" date="2023-02" db="EMBL/GenBank/DDBJ databases">
        <title>Streptomyces sp. SCA4-21 with antifungal activity against Fusarium oxysporum f. sp. cubense, Streptomyces sp. SCA2-17 with antifungal activity against Fusarium oxysporum f. sp. cubense.</title>
        <authorList>
            <person name="Qi D."/>
        </authorList>
    </citation>
    <scope>NUCLEOTIDE SEQUENCE [LARGE SCALE GENOMIC DNA]</scope>
    <source>
        <strain evidence="2 3">SCA4-21</strain>
    </source>
</reference>
<protein>
    <submittedName>
        <fullName evidence="2">Pentapeptide repeat-containing protein</fullName>
    </submittedName>
</protein>
<gene>
    <name evidence="2" type="ORF">PS467_00085</name>
</gene>
<evidence type="ECO:0000313" key="3">
    <source>
        <dbReference type="Proteomes" id="UP001305606"/>
    </source>
</evidence>
<dbReference type="Pfam" id="PF00805">
    <property type="entry name" value="Pentapeptide"/>
    <property type="match status" value="1"/>
</dbReference>
<proteinExistence type="predicted"/>
<feature type="compositionally biased region" description="Basic and acidic residues" evidence="1">
    <location>
        <begin position="346"/>
        <end position="357"/>
    </location>
</feature>
<dbReference type="EMBL" id="CP117522">
    <property type="protein sequence ID" value="WNF01416.1"/>
    <property type="molecule type" value="Genomic_DNA"/>
</dbReference>
<dbReference type="Gene3D" id="2.160.20.80">
    <property type="entry name" value="E3 ubiquitin-protein ligase SopA"/>
    <property type="match status" value="1"/>
</dbReference>
<evidence type="ECO:0000313" key="2">
    <source>
        <dbReference type="EMBL" id="WNF01416.1"/>
    </source>
</evidence>
<sequence length="357" mass="39837">MLSLWALLAQTDGLRGADRAKARMDAVKAALTVGAGTGGAAALLLTARRQWLNEREQIHREAVDASTEQDATERRITELYTAAAAQLGSESAPVRLAGIYALERLAQDHPDHRQTIVDVMCAYLRMPFNPAPPAEDEGRTGWKQEKVVRATVQKLLADHLRVDPKVSDSRSPGHSRITFWPDIQLNLSGATLIDVDFTYCRIQHADFRYTHFAGTTNFAHAEIVERGFFHGTTFEHAIFRGVWFGQFILFDATNFRGIADFEGATFAGYARWGRCSFAQPPSFREARALTTETEWTTNRQPFPSGWKERPLAEGEPLPEPERGRRTWSAHPLPENPRWALVVQDGTPDRTDADGAPA</sequence>
<organism evidence="2 3">
    <name type="scientific">Streptomyces luomodiensis</name>
    <dbReference type="NCBI Taxonomy" id="3026192"/>
    <lineage>
        <taxon>Bacteria</taxon>
        <taxon>Bacillati</taxon>
        <taxon>Actinomycetota</taxon>
        <taxon>Actinomycetes</taxon>
        <taxon>Kitasatosporales</taxon>
        <taxon>Streptomycetaceae</taxon>
        <taxon>Streptomyces</taxon>
    </lineage>
</organism>
<dbReference type="RefSeq" id="WP_311039731.1">
    <property type="nucleotide sequence ID" value="NZ_CP117522.1"/>
</dbReference>
<dbReference type="SUPFAM" id="SSF141571">
    <property type="entry name" value="Pentapeptide repeat-like"/>
    <property type="match status" value="1"/>
</dbReference>
<evidence type="ECO:0000256" key="1">
    <source>
        <dbReference type="SAM" id="MobiDB-lite"/>
    </source>
</evidence>